<dbReference type="EMBL" id="PQSP01000008">
    <property type="protein sequence ID" value="RUS65940.1"/>
    <property type="molecule type" value="Genomic_DNA"/>
</dbReference>
<evidence type="ECO:0000313" key="1">
    <source>
        <dbReference type="EMBL" id="RUS65940.1"/>
    </source>
</evidence>
<organism evidence="1 2">
    <name type="scientific">Saezia sanguinis</name>
    <dbReference type="NCBI Taxonomy" id="1965230"/>
    <lineage>
        <taxon>Bacteria</taxon>
        <taxon>Pseudomonadati</taxon>
        <taxon>Pseudomonadota</taxon>
        <taxon>Betaproteobacteria</taxon>
        <taxon>Burkholderiales</taxon>
        <taxon>Saeziaceae</taxon>
        <taxon>Saezia</taxon>
    </lineage>
</organism>
<name>A0A433SB31_9BURK</name>
<dbReference type="AlphaFoldDB" id="A0A433SB31"/>
<keyword evidence="2" id="KW-1185">Reference proteome</keyword>
<dbReference type="Proteomes" id="UP000286947">
    <property type="component" value="Unassembled WGS sequence"/>
</dbReference>
<accession>A0A433SB31</accession>
<gene>
    <name evidence="1" type="ORF">CUZ56_02540</name>
</gene>
<comment type="caution">
    <text evidence="1">The sequence shown here is derived from an EMBL/GenBank/DDBJ whole genome shotgun (WGS) entry which is preliminary data.</text>
</comment>
<evidence type="ECO:0000313" key="2">
    <source>
        <dbReference type="Proteomes" id="UP000286947"/>
    </source>
</evidence>
<proteinExistence type="predicted"/>
<reference evidence="1 2" key="1">
    <citation type="submission" date="2018-01" db="EMBL/GenBank/DDBJ databases">
        <title>Saezia sanguinis gen. nov., sp. nov., in the order Burkholderiales isolated from human blood.</title>
        <authorList>
            <person name="Medina-Pascual M.J."/>
            <person name="Valdezate S."/>
            <person name="Monzon S."/>
            <person name="Cuesta I."/>
            <person name="Carrasco G."/>
            <person name="Villalon P."/>
            <person name="Saez-Nieto J.A."/>
        </authorList>
    </citation>
    <scope>NUCLEOTIDE SEQUENCE [LARGE SCALE GENOMIC DNA]</scope>
    <source>
        <strain evidence="1 2">CNM695-12</strain>
    </source>
</reference>
<protein>
    <submittedName>
        <fullName evidence="1">Uncharacterized protein</fullName>
    </submittedName>
</protein>
<sequence>MICAIITGSAMIEGQSIRLFEIMVVPFVQLP</sequence>